<keyword evidence="4" id="KW-1185">Reference proteome</keyword>
<dbReference type="PANTHER" id="PTHR32019">
    <property type="entry name" value="R3H DOMAIN-CONTAINING PROTEIN 4"/>
    <property type="match status" value="1"/>
</dbReference>
<proteinExistence type="predicted"/>
<evidence type="ECO:0000256" key="1">
    <source>
        <dbReference type="SAM" id="MobiDB-lite"/>
    </source>
</evidence>
<dbReference type="SUPFAM" id="SSF82708">
    <property type="entry name" value="R3H domain"/>
    <property type="match status" value="1"/>
</dbReference>
<dbReference type="EMBL" id="JAPZBU010000006">
    <property type="protein sequence ID" value="KAJ5397709.1"/>
    <property type="molecule type" value="Genomic_DNA"/>
</dbReference>
<dbReference type="OrthoDB" id="10256743at2759"/>
<dbReference type="Proteomes" id="UP001147747">
    <property type="component" value="Unassembled WGS sequence"/>
</dbReference>
<feature type="compositionally biased region" description="Basic and acidic residues" evidence="1">
    <location>
        <begin position="158"/>
        <end position="186"/>
    </location>
</feature>
<evidence type="ECO:0000313" key="3">
    <source>
        <dbReference type="EMBL" id="KAJ5397709.1"/>
    </source>
</evidence>
<feature type="region of interest" description="Disordered" evidence="1">
    <location>
        <begin position="98"/>
        <end position="186"/>
    </location>
</feature>
<accession>A0A9W9W2W9</accession>
<feature type="domain" description="R3H-associated N-terminal" evidence="2">
    <location>
        <begin position="160"/>
        <end position="265"/>
    </location>
</feature>
<protein>
    <recommendedName>
        <fullName evidence="2">R3H-associated N-terminal domain-containing protein</fullName>
    </recommendedName>
</protein>
<evidence type="ECO:0000259" key="2">
    <source>
        <dbReference type="Pfam" id="PF13902"/>
    </source>
</evidence>
<name>A0A9W9W2W9_9EURO</name>
<dbReference type="InterPro" id="IPR025952">
    <property type="entry name" value="R3H-assoc_dom"/>
</dbReference>
<dbReference type="InterPro" id="IPR036867">
    <property type="entry name" value="R3H_dom_sf"/>
</dbReference>
<sequence>MILATSYFPPRIPKKERRSSAPASLLYSGSSLHLPSPSHPIYIPYLISLLPLYYLLIPSTSQWPSIQDSARRVPKPVYPPQQTLAISAWTEQAASSLQDLSLSESTPDAASQSPTPVRSTLRGATTTLSIPLDDQPPTPSPRVKIASEESRPPTVSFRRREPLRRDSLKSREALLKGKDGSRRRQRWENDRLLHNPWAEPPSSKDWEIRPTYTRHDPMPYYLAPLWDVHYAHMADTHPRKNAPVEEKHRVPKELRLRLKHARAARGMLQDLEDEIRLFIRKWNEKQTLLRSDGLQDAPSDSEDEIVFVGRNGQMHDSPERKEALQRLRDEMSLHDERDGEKMVFESLVDDRAAGFGRWLVHSIASYYGLHTWSVTVGEPARREAYVGFRPPVPGTRAGLVNHPTCRTEDEIQLGEDLPRPLYAQV</sequence>
<comment type="caution">
    <text evidence="3">The sequence shown here is derived from an EMBL/GenBank/DDBJ whole genome shotgun (WGS) entry which is preliminary data.</text>
</comment>
<dbReference type="PANTHER" id="PTHR32019:SF2">
    <property type="entry name" value="R3H DOMAIN-CONTAINING PROTEIN 4"/>
    <property type="match status" value="1"/>
</dbReference>
<dbReference type="GO" id="GO:0003676">
    <property type="term" value="F:nucleic acid binding"/>
    <property type="evidence" value="ECO:0007669"/>
    <property type="project" value="InterPro"/>
</dbReference>
<dbReference type="RefSeq" id="XP_056489761.1">
    <property type="nucleotide sequence ID" value="XM_056630459.1"/>
</dbReference>
<dbReference type="Pfam" id="PF13902">
    <property type="entry name" value="R3H-assoc"/>
    <property type="match status" value="1"/>
</dbReference>
<reference evidence="3" key="1">
    <citation type="submission" date="2022-12" db="EMBL/GenBank/DDBJ databases">
        <authorList>
            <person name="Petersen C."/>
        </authorList>
    </citation>
    <scope>NUCLEOTIDE SEQUENCE</scope>
    <source>
        <strain evidence="3">IBT 29677</strain>
    </source>
</reference>
<evidence type="ECO:0000313" key="4">
    <source>
        <dbReference type="Proteomes" id="UP001147747"/>
    </source>
</evidence>
<dbReference type="AlphaFoldDB" id="A0A9W9W2W9"/>
<dbReference type="InterPro" id="IPR039629">
    <property type="entry name" value="R3HDM4"/>
</dbReference>
<gene>
    <name evidence="3" type="ORF">N7509_005822</name>
</gene>
<reference evidence="3" key="2">
    <citation type="journal article" date="2023" name="IMA Fungus">
        <title>Comparative genomic study of the Penicillium genus elucidates a diverse pangenome and 15 lateral gene transfer events.</title>
        <authorList>
            <person name="Petersen C."/>
            <person name="Sorensen T."/>
            <person name="Nielsen M.R."/>
            <person name="Sondergaard T.E."/>
            <person name="Sorensen J.L."/>
            <person name="Fitzpatrick D.A."/>
            <person name="Frisvad J.C."/>
            <person name="Nielsen K.L."/>
        </authorList>
    </citation>
    <scope>NUCLEOTIDE SEQUENCE</scope>
    <source>
        <strain evidence="3">IBT 29677</strain>
    </source>
</reference>
<dbReference type="CDD" id="cd02325">
    <property type="entry name" value="R3H"/>
    <property type="match status" value="1"/>
</dbReference>
<feature type="compositionally biased region" description="Polar residues" evidence="1">
    <location>
        <begin position="106"/>
        <end position="129"/>
    </location>
</feature>
<organism evidence="3 4">
    <name type="scientific">Penicillium cosmopolitanum</name>
    <dbReference type="NCBI Taxonomy" id="1131564"/>
    <lineage>
        <taxon>Eukaryota</taxon>
        <taxon>Fungi</taxon>
        <taxon>Dikarya</taxon>
        <taxon>Ascomycota</taxon>
        <taxon>Pezizomycotina</taxon>
        <taxon>Eurotiomycetes</taxon>
        <taxon>Eurotiomycetidae</taxon>
        <taxon>Eurotiales</taxon>
        <taxon>Aspergillaceae</taxon>
        <taxon>Penicillium</taxon>
    </lineage>
</organism>
<dbReference type="GeneID" id="81369439"/>